<dbReference type="CDD" id="cd19540">
    <property type="entry name" value="LCL_NRPS-like"/>
    <property type="match status" value="2"/>
</dbReference>
<dbReference type="InterPro" id="IPR045851">
    <property type="entry name" value="AMP-bd_C_sf"/>
</dbReference>
<dbReference type="Gene3D" id="3.30.559.10">
    <property type="entry name" value="Chloramphenicol acetyltransferase-like domain"/>
    <property type="match status" value="3"/>
</dbReference>
<protein>
    <submittedName>
        <fullName evidence="5">Amino acid adenylation domain-containing protein</fullName>
    </submittedName>
</protein>
<proteinExistence type="predicted"/>
<dbReference type="Gene3D" id="3.40.50.12780">
    <property type="entry name" value="N-terminal domain of ligase-like"/>
    <property type="match status" value="1"/>
</dbReference>
<feature type="domain" description="Carrier" evidence="4">
    <location>
        <begin position="1305"/>
        <end position="1380"/>
    </location>
</feature>
<dbReference type="NCBIfam" id="NF003417">
    <property type="entry name" value="PRK04813.1"/>
    <property type="match status" value="4"/>
</dbReference>
<evidence type="ECO:0000313" key="5">
    <source>
        <dbReference type="EMBL" id="MFC5023291.1"/>
    </source>
</evidence>
<dbReference type="CDD" id="cd19544">
    <property type="entry name" value="E-C_NRPS"/>
    <property type="match status" value="1"/>
</dbReference>
<dbReference type="Gene3D" id="3.30.300.30">
    <property type="match status" value="4"/>
</dbReference>
<dbReference type="Gene3D" id="3.40.50.980">
    <property type="match status" value="6"/>
</dbReference>
<dbReference type="SUPFAM" id="SSF52777">
    <property type="entry name" value="CoA-dependent acyltransferases"/>
    <property type="match status" value="6"/>
</dbReference>
<dbReference type="Pfam" id="PF00668">
    <property type="entry name" value="Condensation"/>
    <property type="match status" value="3"/>
</dbReference>
<comment type="cofactor">
    <cofactor evidence="1">
        <name>pantetheine 4'-phosphate</name>
        <dbReference type="ChEBI" id="CHEBI:47942"/>
    </cofactor>
</comment>
<dbReference type="Gene3D" id="1.10.1200.10">
    <property type="entry name" value="ACP-like"/>
    <property type="match status" value="2"/>
</dbReference>
<dbReference type="NCBIfam" id="TIGR01733">
    <property type="entry name" value="AA-adenyl-dom"/>
    <property type="match status" value="3"/>
</dbReference>
<dbReference type="InterPro" id="IPR023213">
    <property type="entry name" value="CAT-like_dom_sf"/>
</dbReference>
<feature type="domain" description="Carrier" evidence="4">
    <location>
        <begin position="230"/>
        <end position="305"/>
    </location>
</feature>
<dbReference type="EMBL" id="JBHSJD010000008">
    <property type="protein sequence ID" value="MFC5023291.1"/>
    <property type="molecule type" value="Genomic_DNA"/>
</dbReference>
<dbReference type="Pfam" id="PF13193">
    <property type="entry name" value="AMP-binding_C"/>
    <property type="match status" value="4"/>
</dbReference>
<dbReference type="InterPro" id="IPR020806">
    <property type="entry name" value="PKS_PP-bd"/>
</dbReference>
<reference evidence="6" key="1">
    <citation type="journal article" date="2019" name="Int. J. Syst. Evol. Microbiol.">
        <title>The Global Catalogue of Microorganisms (GCM) 10K type strain sequencing project: providing services to taxonomists for standard genome sequencing and annotation.</title>
        <authorList>
            <consortium name="The Broad Institute Genomics Platform"/>
            <consortium name="The Broad Institute Genome Sequencing Center for Infectious Disease"/>
            <person name="Wu L."/>
            <person name="Ma J."/>
        </authorList>
    </citation>
    <scope>NUCLEOTIDE SEQUENCE [LARGE SCALE GENOMIC DNA]</scope>
    <source>
        <strain evidence="6">CGMCC 4.1648</strain>
    </source>
</reference>
<feature type="domain" description="Carrier" evidence="4">
    <location>
        <begin position="2370"/>
        <end position="2446"/>
    </location>
</feature>
<dbReference type="PROSITE" id="PS00455">
    <property type="entry name" value="AMP_BINDING"/>
    <property type="match status" value="3"/>
</dbReference>
<evidence type="ECO:0000256" key="3">
    <source>
        <dbReference type="ARBA" id="ARBA00022553"/>
    </source>
</evidence>
<accession>A0ABV9XDI7</accession>
<dbReference type="InterPro" id="IPR025110">
    <property type="entry name" value="AMP-bd_C"/>
</dbReference>
<dbReference type="InterPro" id="IPR006162">
    <property type="entry name" value="Ppantetheine_attach_site"/>
</dbReference>
<keyword evidence="6" id="KW-1185">Reference proteome</keyword>
<organism evidence="5 6">
    <name type="scientific">Streptomyces coeruleoprunus</name>
    <dbReference type="NCBI Taxonomy" id="285563"/>
    <lineage>
        <taxon>Bacteria</taxon>
        <taxon>Bacillati</taxon>
        <taxon>Actinomycetota</taxon>
        <taxon>Actinomycetes</taxon>
        <taxon>Kitasatosporales</taxon>
        <taxon>Streptomycetaceae</taxon>
        <taxon>Streptomyces</taxon>
    </lineage>
</organism>
<dbReference type="SMART" id="SM00823">
    <property type="entry name" value="PKS_PP"/>
    <property type="match status" value="4"/>
</dbReference>
<dbReference type="InterPro" id="IPR036736">
    <property type="entry name" value="ACP-like_sf"/>
</dbReference>
<dbReference type="PANTHER" id="PTHR45527">
    <property type="entry name" value="NONRIBOSOMAL PEPTIDE SYNTHETASE"/>
    <property type="match status" value="1"/>
</dbReference>
<comment type="caution">
    <text evidence="5">The sequence shown here is derived from an EMBL/GenBank/DDBJ whole genome shotgun (WGS) entry which is preliminary data.</text>
</comment>
<dbReference type="InterPro" id="IPR042099">
    <property type="entry name" value="ANL_N_sf"/>
</dbReference>
<dbReference type="PROSITE" id="PS50075">
    <property type="entry name" value="CARRIER"/>
    <property type="match status" value="4"/>
</dbReference>
<dbReference type="InterPro" id="IPR029058">
    <property type="entry name" value="AB_hydrolase_fold"/>
</dbReference>
<dbReference type="Gene3D" id="3.40.50.1820">
    <property type="entry name" value="alpha/beta hydrolase"/>
    <property type="match status" value="2"/>
</dbReference>
<name>A0ABV9XDI7_9ACTN</name>
<dbReference type="Gene3D" id="2.30.38.10">
    <property type="entry name" value="Luciferase, Domain 3"/>
    <property type="match status" value="3"/>
</dbReference>
<evidence type="ECO:0000256" key="2">
    <source>
        <dbReference type="ARBA" id="ARBA00022450"/>
    </source>
</evidence>
<dbReference type="InterPro" id="IPR001242">
    <property type="entry name" value="Condensation_dom"/>
</dbReference>
<dbReference type="InterPro" id="IPR020845">
    <property type="entry name" value="AMP-binding_CS"/>
</dbReference>
<dbReference type="PROSITE" id="PS00012">
    <property type="entry name" value="PHOSPHOPANTETHEINE"/>
    <property type="match status" value="4"/>
</dbReference>
<dbReference type="PANTHER" id="PTHR45527:SF1">
    <property type="entry name" value="FATTY ACID SYNTHASE"/>
    <property type="match status" value="1"/>
</dbReference>
<dbReference type="InterPro" id="IPR009081">
    <property type="entry name" value="PP-bd_ACP"/>
</dbReference>
<dbReference type="Pfam" id="PF00550">
    <property type="entry name" value="PP-binding"/>
    <property type="match status" value="4"/>
</dbReference>
<dbReference type="SUPFAM" id="SSF47336">
    <property type="entry name" value="ACP-like"/>
    <property type="match status" value="4"/>
</dbReference>
<dbReference type="InterPro" id="IPR000873">
    <property type="entry name" value="AMP-dep_synth/lig_dom"/>
</dbReference>
<keyword evidence="3" id="KW-0597">Phosphoprotein</keyword>
<dbReference type="SUPFAM" id="SSF56801">
    <property type="entry name" value="Acetyl-CoA synthetase-like"/>
    <property type="match status" value="4"/>
</dbReference>
<dbReference type="Pfam" id="PF00501">
    <property type="entry name" value="AMP-binding"/>
    <property type="match status" value="4"/>
</dbReference>
<dbReference type="Gene3D" id="3.30.559.30">
    <property type="entry name" value="Nonribosomal peptide synthetase, condensation domain"/>
    <property type="match status" value="3"/>
</dbReference>
<evidence type="ECO:0000259" key="4">
    <source>
        <dbReference type="PROSITE" id="PS50075"/>
    </source>
</evidence>
<evidence type="ECO:0000313" key="6">
    <source>
        <dbReference type="Proteomes" id="UP001595829"/>
    </source>
</evidence>
<keyword evidence="2" id="KW-0596">Phosphopantetheine</keyword>
<feature type="domain" description="Carrier" evidence="4">
    <location>
        <begin position="3450"/>
        <end position="3525"/>
    </location>
</feature>
<dbReference type="InterPro" id="IPR010071">
    <property type="entry name" value="AA_adenyl_dom"/>
</dbReference>
<dbReference type="CDD" id="cd05930">
    <property type="entry name" value="A_NRPS"/>
    <property type="match status" value="3"/>
</dbReference>
<dbReference type="Proteomes" id="UP001595829">
    <property type="component" value="Unassembled WGS sequence"/>
</dbReference>
<gene>
    <name evidence="5" type="ORF">ACFPM3_14215</name>
</gene>
<sequence length="3540" mass="373066">MMARWARGRAMFNSYGPTETTVDATLWRCDPDADEVAIGRPVVNTRVYVLDATLHPVPVGVAGELYVAGAGLARGYLGRAGLTAERFVADPYGTEPGQRMYRTGDRARWTADGQLVFAGRSDEQVKIRGFRIEPGEVEAALLAHEQVAQAAVVAREDTPGDKRLVAYVVTAEGSGRELPEQLRDFAAGRLPEYMVPAAVVVLDELPLTRNGKLDRRALPVPEYAATAGRGPAGPQEEILCAAFAEVLSLPAVGVDDDFFALGGHSLLAVRLLSRIRSVLGVELSLRTLFEARTVAGVAARLEGADAARPALSAAGRRPERVPLSFAQQRLWFLNQLEGPSATYNMPVAVRLLGRLDRAALSAALCDVLDRHEALRTVFAVADGEPYQHVLAVDDLAWELPVVEVDPAEPADAVAGAVRHAFDLAVEMPFRATLFAAGPEEHVLVVVVHHIAGDGWSRGPLARDVSVAYEARCAGRAPEWEALPVQYADYALWQRELLGDEQNPDSLINRQVDYWRHALAGSPEELALPFDRPRPAVASHRGHQVPLEVQAEVHARLVELARTEGVTVFMVLQAALAVLLSRLGAGTDIPVGSAIAGRADEALDGLVGCFVNTLVLRTDLSGDPTFREVLSRVRETGLAAYAHQDVPFERLVEELAPARSLARHPLFQVVFTKQDTIAAVLDLPGVTLEPVTAGSGTSMAKFDLDVLVGEAYDADGTPAGLRGTLTVAADLFDAGTAAHIATRWARVLEAVTDDPAVRLGALDVLGREERHLVLHEWNDTARDGLSVPVPELFAGQVVRSPEAVAVVCDGERVSYAELEARANRIAGYLAGQGVGAESVVGLCLPRGVEMIAAILGVWKAGAGYLPLDPEQPADRIAFMLADSRAALTLTTEEILDELPAGRGRLVPLDDPLTATQLAAVAPTGPDVPPVPDAALAYIIYTSGSTGRPKGVAVTHGALANYVAAVPGRVGLGAPGARYALLQAQATDLGNTLVFASLATGGELHVLPSGAVTDPTAVAGYMAQHRIDHLKAVPSHLAALGADGGLEAVLPGTSLVLGGEAASPAWVRELLEVAGPERRVFNHYGPTEATIGVATTPLTPELIAAGTVPVGTPVANTRCYVLDRSLNPAPAGVAGELYISGDQLARGYVRRAGLTAERFVACPYGASPGERMYRTGDRVRWDADGRLVFLGRADEQVKVRGFRIEPGEVQATLTAHPEVTQAAVVTLEDTPGDVRLIAYVVPADDPEEVEATLPDAVRSFAAGRLPEYMVPSAVVVLEALPLTGNGKLDRKALPAPDYATTAATGRGPATVREELLCGAFAEVLGLPGVGVDDDFFELGGHSLLAVRLISRIRAVLGVEVEIRALFDTPTVAGLAAQLGAEADGDPAGEGRGAVRARPALARAERPERVPLSFAQRRLWFLGRLDGSGPAYNVPVALRLAGEVDREALDAALRDVLARHEVLRTVFPVGEDGEPYQRIRDLAELEWGLQVVEVAPEELAGAVAAAQEYAFDLADEVPFCAWLFTAGPGEQVLVVVLHHIAGDGWSKGPLARDVSAAYEARCAGRAPDWEPLPVQYADYALWQRELLGEEDDPDSVLSRQVAYWRRALAGAPEELELPFDRPRPAVAGHRGLSVPLEVPAEVHARLVELARAEGVTVYMVLQAALAVLLSRLGAGTDIPVGSAVAGRTDVAVEDLVGFFVNTLVLRTDVSGDPTFREVLGRVRDAGLSALAHQDVPFERLVEELAPARSLSRHPLFQVMLTVQNTAEAVLELPGVAAEGLPAGPLTAKFDLDVSVAETYADDGAPAGIHGALIVAAELFDASSAGRLAERFVRVLRSVVADPRVRVAGVDVLGEAERDRVLEAWNGEAAAVEVPSGSVLGLFEGWVERSPDAVAVVFEGADVSYAELDARANRLARVLADRGVGAESVVGLCLPRGVEMVAAILAVWKAGGVYVPLDPEYPAERIGFMTEDSGAVCVVTVRGLAGLVAEVGVPLVVADEVGAVGEPVGLPSVDVGPEQAAYVIYTSGSTGRPKGVVVSHGSLLNLVAVFGELMGVGSGVGVLQFASFSFDASVLDLAVTLGRGGSLVVAGVGERAEPERLRALVESAGVRAASVVPSLLGVLEPDDLDGVETLLVGAEPIGRELAGAWSEGRRLVNTYGPTEATVMVAAGEVDGSGEGVVPFGAPVANTRLYVLDRALEPVPVGVAGELYIAGAQLARGYVRRGGLTAERFVACPYGTSAGERMYRTGDRVRWTPEGQLVFVGRADEQVKIRGFRIEPGEVRAVVAAHPDVAQAAVVVREDVPGDTRLVAYVVADTDRPGIESAVRDFVSSRLPEHMVPSAVVALDELPLTVNGKLDRKALPAPAYASGGGRAPADAREELLCAAFAEVLGREPGSVGVDDDFFRLGGHSLLAVRLVELLRSRGIAVSVRALFETPTVAGLARVAGPEQIVVPANRIPDDAVAITPEMLPLVDLTSDEIERITATVEGGAPNVADVYPLAPLQEGMLFHHLMAGSGDDAYVTPTVIEFDTRSRLDGFLDALRNVVDRHDIYRTAVVWEGLREPVQVVWRQAALPVEEVTLDAHSTDPVAELVASAGSSMDLGRAPLLDVRVAESPTNGMWLALVRAHHMVQDHMGLEVVMEEVEAFVEGRAADLSEPLPFRDFVAQARAGAARSRHEEFFAALLGDITEPTAPYGLVDVDRDGTDTARADVQVADTVTGRLREISRRLGASPATVLHVAWARVLAAVSGRDDVVFGTVLFGRMGAGAGADRVGPFINTLPARVRVGDVGVRSAVAEMRTQLAGLLEHEHIPLAVARQASGVPGDMPLFTSFFNYRHNAAAPVTSAGRLSEDTTDADGIRTVYTRSRTNYPLAAAVDDDGSELVLSVDAVAPVDPEAVCSLLHTALRNLVAALETALDGESDLPLRGVDVLGEAERGRVLGAWNGEAAAVEVPSGSVLGLFEGWVERSPDAVAVVFEGVEVSYAELDARANRLARVLADRGVGAESVVGLCLPRGVEMVAAILAVWKAGGVYVPLDPEYPAERIGFMTQDSGAVCVVTVRGLAGLVAEVGVPLVVADEVGAVGEPVGLPSVDVGPEQAAYVIYTSGSTGRPKGVVVSHGSLLNLVGVFGELMGVGSGVGVLQFASFSFDASVLDLAVTLGRGGSLVVAGVGERAEPERLRALVESAGVRAASVVPSLLGVLEPGDLDGVETLLVGAEPIGRELAGAWSEGRRLVNTYGPTEATVMVAAGEVDGSGEGVVPFGAPVANTRLYVLDAALEPVPVGVAGELYIAGAQVARGYVGRRGLTAERFVACPYGTGSGERMYRTGDRVRWTPEGQLVFVGRADEQVKIRGFRIEPGEVQAAVLTHPGVARAAVVAREDTPGDIRLVAYVVPAEVAAEQDLPGEVPASLSGRLPAHMVPSAVVVLDELPLTVNGKIDRTALPVPEVPVSTGRGPANAREELLCAAFAEVLGRESVGVDDDFFTLGGHSLLAVRLISRIRTLLGVDVEIRALFEARTVAQLASKVGDQKTARPALRPMRKQEES</sequence>
<evidence type="ECO:0000256" key="1">
    <source>
        <dbReference type="ARBA" id="ARBA00001957"/>
    </source>
</evidence>